<reference evidence="3" key="2">
    <citation type="submission" date="2011-01" db="EMBL/GenBank/DDBJ databases">
        <title>The complete genome of Nitratifractor salsuginis DSM 16511.</title>
        <authorList>
            <consortium name="US DOE Joint Genome Institute (JGI-PGF)"/>
            <person name="Lucas S."/>
            <person name="Copeland A."/>
            <person name="Lapidus A."/>
            <person name="Bruce D."/>
            <person name="Goodwin L."/>
            <person name="Pitluck S."/>
            <person name="Kyrpides N."/>
            <person name="Mavromatis K."/>
            <person name="Ivanova N."/>
            <person name="Mikhailova N."/>
            <person name="Zeytun A."/>
            <person name="Detter J.C."/>
            <person name="Tapia R."/>
            <person name="Han C."/>
            <person name="Land M."/>
            <person name="Hauser L."/>
            <person name="Markowitz V."/>
            <person name="Cheng J.-F."/>
            <person name="Hugenholtz P."/>
            <person name="Woyke T."/>
            <person name="Wu D."/>
            <person name="Tindall B."/>
            <person name="Schuetze A."/>
            <person name="Brambilla E."/>
            <person name="Klenk H.-P."/>
            <person name="Eisen J.A."/>
        </authorList>
    </citation>
    <scope>NUCLEOTIDE SEQUENCE [LARGE SCALE GENOMIC DNA]</scope>
    <source>
        <strain evidence="3">DSM 16511 / JCM 12458 / E9I37-1</strain>
    </source>
</reference>
<gene>
    <name evidence="2" type="ordered locus">Nitsa_1479</name>
</gene>
<evidence type="ECO:0000313" key="2">
    <source>
        <dbReference type="EMBL" id="ADV46727.1"/>
    </source>
</evidence>
<dbReference type="HOGENOM" id="CLU_123330_2_1_7"/>
<dbReference type="GO" id="GO:0003824">
    <property type="term" value="F:catalytic activity"/>
    <property type="evidence" value="ECO:0007669"/>
    <property type="project" value="InterPro"/>
</dbReference>
<reference evidence="2 3" key="1">
    <citation type="journal article" date="2011" name="Stand. Genomic Sci.">
        <title>Complete genome sequence of Nitratifractor salsuginis type strain (E9I37-1).</title>
        <authorList>
            <person name="Anderson I."/>
            <person name="Sikorski J."/>
            <person name="Zeytun A."/>
            <person name="Nolan M."/>
            <person name="Lapidus A."/>
            <person name="Lucas S."/>
            <person name="Hammon N."/>
            <person name="Deshpande S."/>
            <person name="Cheng J.F."/>
            <person name="Tapia R."/>
            <person name="Han C."/>
            <person name="Goodwin L."/>
            <person name="Pitluck S."/>
            <person name="Liolios K."/>
            <person name="Pagani I."/>
            <person name="Ivanova N."/>
            <person name="Huntemann M."/>
            <person name="Mavromatis K."/>
            <person name="Ovchinikova G."/>
            <person name="Pati A."/>
            <person name="Chen A."/>
            <person name="Palaniappan K."/>
            <person name="Land M."/>
            <person name="Hauser L."/>
            <person name="Brambilla E.M."/>
            <person name="Ngatchou-Djao O.D."/>
            <person name="Rohde M."/>
            <person name="Tindall B.J."/>
            <person name="Goker M."/>
            <person name="Detter J.C."/>
            <person name="Woyke T."/>
            <person name="Bristow J."/>
            <person name="Eisen J.A."/>
            <person name="Markowitz V."/>
            <person name="Hugenholtz P."/>
            <person name="Klenk H.P."/>
            <person name="Kyrpides N.C."/>
        </authorList>
    </citation>
    <scope>NUCLEOTIDE SEQUENCE [LARGE SCALE GENOMIC DNA]</scope>
    <source>
        <strain evidence="3">DSM 16511 / JCM 12458 / E9I37-1</strain>
    </source>
</reference>
<dbReference type="STRING" id="749222.Nitsa_1479"/>
<dbReference type="EMBL" id="CP002452">
    <property type="protein sequence ID" value="ADV46727.1"/>
    <property type="molecule type" value="Genomic_DNA"/>
</dbReference>
<dbReference type="PIRSF" id="PIRSF000714">
    <property type="entry name" value="HIT"/>
    <property type="match status" value="1"/>
</dbReference>
<dbReference type="AlphaFoldDB" id="E6X004"/>
<accession>E6X004</accession>
<proteinExistence type="predicted"/>
<evidence type="ECO:0000313" key="3">
    <source>
        <dbReference type="Proteomes" id="UP000008633"/>
    </source>
</evidence>
<protein>
    <submittedName>
        <fullName evidence="2">Histidine triad (HIT) protein</fullName>
    </submittedName>
</protein>
<dbReference type="InterPro" id="IPR011146">
    <property type="entry name" value="HIT-like"/>
</dbReference>
<dbReference type="Gene3D" id="3.30.428.10">
    <property type="entry name" value="HIT-like"/>
    <property type="match status" value="1"/>
</dbReference>
<keyword evidence="3" id="KW-1185">Reference proteome</keyword>
<dbReference type="Pfam" id="PF01230">
    <property type="entry name" value="HIT"/>
    <property type="match status" value="1"/>
</dbReference>
<name>E6X004_NITSE</name>
<dbReference type="Proteomes" id="UP000008633">
    <property type="component" value="Chromosome"/>
</dbReference>
<dbReference type="eggNOG" id="COG0537">
    <property type="taxonomic scope" value="Bacteria"/>
</dbReference>
<dbReference type="KEGG" id="nsa:Nitsa_1479"/>
<dbReference type="InterPro" id="IPR026026">
    <property type="entry name" value="HIT_Hint"/>
</dbReference>
<feature type="domain" description="HIT" evidence="1">
    <location>
        <begin position="5"/>
        <end position="87"/>
    </location>
</feature>
<dbReference type="RefSeq" id="WP_013554416.1">
    <property type="nucleotide sequence ID" value="NC_014935.1"/>
</dbReference>
<dbReference type="InterPro" id="IPR036265">
    <property type="entry name" value="HIT-like_sf"/>
</dbReference>
<sequence length="127" mass="15508">MKEKIVWQDDALRLELHESEIPWLILHPQKDYREFSELPRKLRLRIIDLLCAVEEEMLSYYRPHKINIASFGNYLPRQHWHIMARFQEDSYFPEPMWGSKQRESTLELPPMEPFLQRIKERLEKSDG</sequence>
<dbReference type="SUPFAM" id="SSF54197">
    <property type="entry name" value="HIT-like"/>
    <property type="match status" value="1"/>
</dbReference>
<organism evidence="2 3">
    <name type="scientific">Nitratifractor salsuginis (strain DSM 16511 / JCM 12458 / E9I37-1)</name>
    <dbReference type="NCBI Taxonomy" id="749222"/>
    <lineage>
        <taxon>Bacteria</taxon>
        <taxon>Pseudomonadati</taxon>
        <taxon>Campylobacterota</taxon>
        <taxon>Epsilonproteobacteria</taxon>
        <taxon>Campylobacterales</taxon>
        <taxon>Sulfurovaceae</taxon>
        <taxon>Nitratifractor</taxon>
    </lineage>
</organism>
<evidence type="ECO:0000259" key="1">
    <source>
        <dbReference type="Pfam" id="PF01230"/>
    </source>
</evidence>
<dbReference type="OrthoDB" id="9799145at2"/>